<dbReference type="GO" id="GO:0001682">
    <property type="term" value="P:tRNA 5'-leader removal"/>
    <property type="evidence" value="ECO:0007669"/>
    <property type="project" value="UniProtKB-UniRule"/>
</dbReference>
<evidence type="ECO:0000256" key="6">
    <source>
        <dbReference type="HAMAP-Rule" id="MF_00227"/>
    </source>
</evidence>
<dbReference type="InterPro" id="IPR020568">
    <property type="entry name" value="Ribosomal_Su5_D2-typ_SF"/>
</dbReference>
<comment type="subunit">
    <text evidence="6">Consists of a catalytic RNA component (M1 or rnpB) and a protein subunit.</text>
</comment>
<dbReference type="Gene3D" id="3.30.230.10">
    <property type="match status" value="1"/>
</dbReference>
<accession>E0DHF8</accession>
<sequence>MLPSQHKITSSEEFRKTIRSGKRAGGGTVVLHVLFSRDVLTTKPRCGLVVSKAVGNAVTRHAVSRKLRAIIRLLFDDLPPGTLIVIRALPAAAHANSEELSHDVQRALAKIRER</sequence>
<dbReference type="EC" id="3.1.26.5" evidence="6 7"/>
<evidence type="ECO:0000256" key="5">
    <source>
        <dbReference type="ARBA" id="ARBA00022884"/>
    </source>
</evidence>
<dbReference type="NCBIfam" id="TIGR00188">
    <property type="entry name" value="rnpA"/>
    <property type="match status" value="1"/>
</dbReference>
<evidence type="ECO:0000256" key="7">
    <source>
        <dbReference type="NCBIfam" id="TIGR00188"/>
    </source>
</evidence>
<evidence type="ECO:0000313" key="9">
    <source>
        <dbReference type="Proteomes" id="UP000004218"/>
    </source>
</evidence>
<name>E0DHF8_9CORY</name>
<dbReference type="GO" id="GO:0042781">
    <property type="term" value="F:3'-tRNA processing endoribonuclease activity"/>
    <property type="evidence" value="ECO:0007669"/>
    <property type="project" value="TreeGrafter"/>
</dbReference>
<dbReference type="Proteomes" id="UP000004218">
    <property type="component" value="Unassembled WGS sequence"/>
</dbReference>
<evidence type="ECO:0000256" key="1">
    <source>
        <dbReference type="ARBA" id="ARBA00022694"/>
    </source>
</evidence>
<comment type="function">
    <text evidence="6">RNaseP catalyzes the removal of the 5'-leader sequence from pre-tRNA to produce the mature 5'-terminus. It can also cleave other RNA substrates such as 4.5S RNA. The protein component plays an auxiliary but essential role in vivo by binding to the 5'-leader sequence and broadening the substrate specificity of the ribozyme.</text>
</comment>
<dbReference type="PANTHER" id="PTHR33992:SF1">
    <property type="entry name" value="RIBONUCLEASE P PROTEIN COMPONENT"/>
    <property type="match status" value="1"/>
</dbReference>
<organism evidence="8 9">
    <name type="scientific">Corynebacterium matruchotii ATCC 14266</name>
    <dbReference type="NCBI Taxonomy" id="553207"/>
    <lineage>
        <taxon>Bacteria</taxon>
        <taxon>Bacillati</taxon>
        <taxon>Actinomycetota</taxon>
        <taxon>Actinomycetes</taxon>
        <taxon>Mycobacteriales</taxon>
        <taxon>Corynebacteriaceae</taxon>
        <taxon>Corynebacterium</taxon>
    </lineage>
</organism>
<keyword evidence="1 6" id="KW-0819">tRNA processing</keyword>
<dbReference type="PANTHER" id="PTHR33992">
    <property type="entry name" value="RIBONUCLEASE P PROTEIN COMPONENT"/>
    <property type="match status" value="1"/>
</dbReference>
<dbReference type="Pfam" id="PF00825">
    <property type="entry name" value="Ribonuclease_P"/>
    <property type="match status" value="1"/>
</dbReference>
<dbReference type="EMBL" id="ACSH02000006">
    <property type="protein sequence ID" value="EFM48256.1"/>
    <property type="molecule type" value="Genomic_DNA"/>
</dbReference>
<dbReference type="GeneID" id="84574718"/>
<dbReference type="OrthoDB" id="196964at2"/>
<comment type="similarity">
    <text evidence="6">Belongs to the RnpA family.</text>
</comment>
<dbReference type="GO" id="GO:0004526">
    <property type="term" value="F:ribonuclease P activity"/>
    <property type="evidence" value="ECO:0007669"/>
    <property type="project" value="UniProtKB-UniRule"/>
</dbReference>
<evidence type="ECO:0000313" key="8">
    <source>
        <dbReference type="EMBL" id="EFM48256.1"/>
    </source>
</evidence>
<keyword evidence="3 6" id="KW-0255">Endonuclease</keyword>
<dbReference type="STRING" id="553207.HMPREF0299_5110"/>
<dbReference type="SUPFAM" id="SSF54211">
    <property type="entry name" value="Ribosomal protein S5 domain 2-like"/>
    <property type="match status" value="1"/>
</dbReference>
<proteinExistence type="inferred from homology"/>
<dbReference type="AlphaFoldDB" id="E0DHF8"/>
<keyword evidence="4 6" id="KW-0378">Hydrolase</keyword>
<dbReference type="eggNOG" id="COG0594">
    <property type="taxonomic scope" value="Bacteria"/>
</dbReference>
<dbReference type="HAMAP" id="MF_00227">
    <property type="entry name" value="RNase_P"/>
    <property type="match status" value="1"/>
</dbReference>
<dbReference type="RefSeq" id="WP_005526710.1">
    <property type="nucleotide sequence ID" value="NZ_ACSH02000006.1"/>
</dbReference>
<comment type="catalytic activity">
    <reaction evidence="6">
        <text>Endonucleolytic cleavage of RNA, removing 5'-extranucleotides from tRNA precursor.</text>
        <dbReference type="EC" id="3.1.26.5"/>
    </reaction>
</comment>
<keyword evidence="2 6" id="KW-0540">Nuclease</keyword>
<comment type="caution">
    <text evidence="8">The sequence shown here is derived from an EMBL/GenBank/DDBJ whole genome shotgun (WGS) entry which is preliminary data.</text>
</comment>
<dbReference type="InterPro" id="IPR014721">
    <property type="entry name" value="Ribsml_uS5_D2-typ_fold_subgr"/>
</dbReference>
<dbReference type="GO" id="GO:0000049">
    <property type="term" value="F:tRNA binding"/>
    <property type="evidence" value="ECO:0007669"/>
    <property type="project" value="UniProtKB-UniRule"/>
</dbReference>
<dbReference type="GO" id="GO:0030677">
    <property type="term" value="C:ribonuclease P complex"/>
    <property type="evidence" value="ECO:0007669"/>
    <property type="project" value="TreeGrafter"/>
</dbReference>
<dbReference type="InterPro" id="IPR000100">
    <property type="entry name" value="RNase_P"/>
</dbReference>
<evidence type="ECO:0000256" key="2">
    <source>
        <dbReference type="ARBA" id="ARBA00022722"/>
    </source>
</evidence>
<protein>
    <recommendedName>
        <fullName evidence="6 7">Ribonuclease P protein component</fullName>
        <shortName evidence="6">RNase P protein</shortName>
        <shortName evidence="6">RNaseP protein</shortName>
        <ecNumber evidence="6 7">3.1.26.5</ecNumber>
    </recommendedName>
    <alternativeName>
        <fullName evidence="6">Protein C5</fullName>
    </alternativeName>
</protein>
<evidence type="ECO:0000256" key="4">
    <source>
        <dbReference type="ARBA" id="ARBA00022801"/>
    </source>
</evidence>
<gene>
    <name evidence="6 8" type="primary">rnpA</name>
    <name evidence="8" type="ORF">HMPREF0299_5110</name>
</gene>
<reference evidence="8" key="1">
    <citation type="submission" date="2010-08" db="EMBL/GenBank/DDBJ databases">
        <authorList>
            <person name="Harkins D.M."/>
            <person name="Madupu R."/>
            <person name="Durkin A.S."/>
            <person name="Torralba M."/>
            <person name="Methe B."/>
            <person name="Sutton G.G."/>
            <person name="Nelson K.E."/>
        </authorList>
    </citation>
    <scope>NUCLEOTIDE SEQUENCE [LARGE SCALE GENOMIC DNA]</scope>
    <source>
        <strain evidence="8">ATCC 14266</strain>
    </source>
</reference>
<keyword evidence="9" id="KW-1185">Reference proteome</keyword>
<keyword evidence="5 6" id="KW-0694">RNA-binding</keyword>
<evidence type="ECO:0000256" key="3">
    <source>
        <dbReference type="ARBA" id="ARBA00022759"/>
    </source>
</evidence>